<protein>
    <submittedName>
        <fullName evidence="3">Uncharacterized protein</fullName>
    </submittedName>
</protein>
<evidence type="ECO:0000313" key="4">
    <source>
        <dbReference type="Proteomes" id="UP000556084"/>
    </source>
</evidence>
<keyword evidence="2" id="KW-0732">Signal</keyword>
<reference evidence="3 4" key="1">
    <citation type="submission" date="2020-08" db="EMBL/GenBank/DDBJ databases">
        <title>Genomic Encyclopedia of Type Strains, Phase III (KMG-III): the genomes of soil and plant-associated and newly described type strains.</title>
        <authorList>
            <person name="Whitman W."/>
        </authorList>
    </citation>
    <scope>NUCLEOTIDE SEQUENCE [LARGE SCALE GENOMIC DNA]</scope>
    <source>
        <strain evidence="3 4">CECT 3266</strain>
    </source>
</reference>
<feature type="chain" id="PRO_5030613852" evidence="2">
    <location>
        <begin position="30"/>
        <end position="222"/>
    </location>
</feature>
<evidence type="ECO:0000256" key="1">
    <source>
        <dbReference type="SAM" id="MobiDB-lite"/>
    </source>
</evidence>
<feature type="region of interest" description="Disordered" evidence="1">
    <location>
        <begin position="33"/>
        <end position="82"/>
    </location>
</feature>
<evidence type="ECO:0000256" key="2">
    <source>
        <dbReference type="SAM" id="SignalP"/>
    </source>
</evidence>
<comment type="caution">
    <text evidence="3">The sequence shown here is derived from an EMBL/GenBank/DDBJ whole genome shotgun (WGS) entry which is preliminary data.</text>
</comment>
<proteinExistence type="predicted"/>
<accession>A0A7W7LNN4</accession>
<sequence>MSVQSRLAAVALLTAAAAAVVYPAASAFAADKDTRPGHPAGTVQQVQLPDGSRARLSSGSGGTTVTVSRHGKQQRTLDAAHPTADLDRLHLRIIDGNGTRPTLRVQLDGSGLTNYYDFASGSLRHTPDGDGTAKDHRKNLHRTPTTAQGAGAGTSRPAAAHAKPPHDSSGNPVKRVVEAGQVIKDRHDLLTPALAGGTALLLAGGGAYGVHVALRRNGRTDD</sequence>
<dbReference type="AlphaFoldDB" id="A0A7W7LNN4"/>
<dbReference type="RefSeq" id="WP_184348368.1">
    <property type="nucleotide sequence ID" value="NZ_JACHJH010000002.1"/>
</dbReference>
<feature type="region of interest" description="Disordered" evidence="1">
    <location>
        <begin position="122"/>
        <end position="173"/>
    </location>
</feature>
<feature type="compositionally biased region" description="Low complexity" evidence="1">
    <location>
        <begin position="54"/>
        <end position="68"/>
    </location>
</feature>
<dbReference type="EMBL" id="JACHJH010000002">
    <property type="protein sequence ID" value="MBB4892936.1"/>
    <property type="molecule type" value="Genomic_DNA"/>
</dbReference>
<organism evidence="3 4">
    <name type="scientific">Streptomyces olivoverticillatus</name>
    <dbReference type="NCBI Taxonomy" id="66427"/>
    <lineage>
        <taxon>Bacteria</taxon>
        <taxon>Bacillati</taxon>
        <taxon>Actinomycetota</taxon>
        <taxon>Actinomycetes</taxon>
        <taxon>Kitasatosporales</taxon>
        <taxon>Streptomycetaceae</taxon>
        <taxon>Streptomyces</taxon>
    </lineage>
</organism>
<feature type="signal peptide" evidence="2">
    <location>
        <begin position="1"/>
        <end position="29"/>
    </location>
</feature>
<keyword evidence="4" id="KW-1185">Reference proteome</keyword>
<feature type="compositionally biased region" description="Basic and acidic residues" evidence="1">
    <location>
        <begin position="125"/>
        <end position="134"/>
    </location>
</feature>
<name>A0A7W7LNN4_9ACTN</name>
<gene>
    <name evidence="3" type="ORF">FHS39_001947</name>
</gene>
<evidence type="ECO:0000313" key="3">
    <source>
        <dbReference type="EMBL" id="MBB4892936.1"/>
    </source>
</evidence>
<dbReference type="Proteomes" id="UP000556084">
    <property type="component" value="Unassembled WGS sequence"/>
</dbReference>